<reference evidence="2 3" key="1">
    <citation type="submission" date="2019-06" db="EMBL/GenBank/DDBJ databases">
        <title>Sequencing the genomes of 1000 actinobacteria strains.</title>
        <authorList>
            <person name="Klenk H.-P."/>
        </authorList>
    </citation>
    <scope>NUCLEOTIDE SEQUENCE [LARGE SCALE GENOMIC DNA]</scope>
    <source>
        <strain evidence="2 3">DSM 45679</strain>
    </source>
</reference>
<name>A0A542DD84_AMYCI</name>
<gene>
    <name evidence="2" type="ORF">FB471_0690</name>
</gene>
<protein>
    <submittedName>
        <fullName evidence="2">Uncharacterized protein</fullName>
    </submittedName>
</protein>
<evidence type="ECO:0000313" key="3">
    <source>
        <dbReference type="Proteomes" id="UP000320876"/>
    </source>
</evidence>
<dbReference type="EMBL" id="VFML01000001">
    <property type="protein sequence ID" value="TQJ01028.1"/>
    <property type="molecule type" value="Genomic_DNA"/>
</dbReference>
<feature type="compositionally biased region" description="Basic and acidic residues" evidence="1">
    <location>
        <begin position="43"/>
        <end position="60"/>
    </location>
</feature>
<dbReference type="AlphaFoldDB" id="A0A542DD84"/>
<keyword evidence="3" id="KW-1185">Reference proteome</keyword>
<feature type="region of interest" description="Disordered" evidence="1">
    <location>
        <begin position="41"/>
        <end position="60"/>
    </location>
</feature>
<evidence type="ECO:0000313" key="2">
    <source>
        <dbReference type="EMBL" id="TQJ01028.1"/>
    </source>
</evidence>
<organism evidence="2 3">
    <name type="scientific">Amycolatopsis cihanbeyliensis</name>
    <dbReference type="NCBI Taxonomy" id="1128664"/>
    <lineage>
        <taxon>Bacteria</taxon>
        <taxon>Bacillati</taxon>
        <taxon>Actinomycetota</taxon>
        <taxon>Actinomycetes</taxon>
        <taxon>Pseudonocardiales</taxon>
        <taxon>Pseudonocardiaceae</taxon>
        <taxon>Amycolatopsis</taxon>
    </lineage>
</organism>
<accession>A0A542DD84</accession>
<sequence>MLLVYLLCHLMPGAVDHVEPLAASAVPVVSDVSGMSAVSETDADCRHPAPDPVPPHDADHPRCVAVPRSSDGAAAVPLLLFLLPGTIPAGRLGGACGPPGPRRGPPPVSRGGRDVLTALCVLRN</sequence>
<evidence type="ECO:0000256" key="1">
    <source>
        <dbReference type="SAM" id="MobiDB-lite"/>
    </source>
</evidence>
<proteinExistence type="predicted"/>
<comment type="caution">
    <text evidence="2">The sequence shown here is derived from an EMBL/GenBank/DDBJ whole genome shotgun (WGS) entry which is preliminary data.</text>
</comment>
<dbReference type="Proteomes" id="UP000320876">
    <property type="component" value="Unassembled WGS sequence"/>
</dbReference>